<proteinExistence type="inferred from homology"/>
<dbReference type="GO" id="GO:0003951">
    <property type="term" value="F:NAD+ kinase activity"/>
    <property type="evidence" value="ECO:0007669"/>
    <property type="project" value="InterPro"/>
</dbReference>
<evidence type="ECO:0000256" key="2">
    <source>
        <dbReference type="ARBA" id="ARBA00022679"/>
    </source>
</evidence>
<feature type="compositionally biased region" description="Basic and acidic residues" evidence="8">
    <location>
        <begin position="204"/>
        <end position="213"/>
    </location>
</feature>
<dbReference type="GO" id="GO:0019674">
    <property type="term" value="P:NAD+ metabolic process"/>
    <property type="evidence" value="ECO:0007669"/>
    <property type="project" value="InterPro"/>
</dbReference>
<feature type="compositionally biased region" description="Low complexity" evidence="8">
    <location>
        <begin position="130"/>
        <end position="146"/>
    </location>
</feature>
<keyword evidence="10" id="KW-1185">Reference proteome</keyword>
<comment type="caution">
    <text evidence="9">The sequence shown here is derived from an EMBL/GenBank/DDBJ whole genome shotgun (WGS) entry which is preliminary data.</text>
</comment>
<feature type="compositionally biased region" description="Basic and acidic residues" evidence="8">
    <location>
        <begin position="169"/>
        <end position="179"/>
    </location>
</feature>
<dbReference type="InterPro" id="IPR002504">
    <property type="entry name" value="NADK"/>
</dbReference>
<evidence type="ECO:0000313" key="10">
    <source>
        <dbReference type="Proteomes" id="UP000241890"/>
    </source>
</evidence>
<keyword evidence="7" id="KW-0520">NAD</keyword>
<comment type="similarity">
    <text evidence="1">Belongs to the NAD kinase family.</text>
</comment>
<name>A0A2R5H0G8_9STRA</name>
<dbReference type="Proteomes" id="UP000241890">
    <property type="component" value="Unassembled WGS sequence"/>
</dbReference>
<protein>
    <submittedName>
        <fullName evidence="9">NAD kinase</fullName>
    </submittedName>
</protein>
<dbReference type="InterPro" id="IPR016064">
    <property type="entry name" value="NAD/diacylglycerol_kinase_sf"/>
</dbReference>
<dbReference type="InterPro" id="IPR017438">
    <property type="entry name" value="ATP-NAD_kinase_N"/>
</dbReference>
<keyword evidence="4 9" id="KW-0418">Kinase</keyword>
<dbReference type="PANTHER" id="PTHR20275:SF0">
    <property type="entry name" value="NAD KINASE"/>
    <property type="match status" value="1"/>
</dbReference>
<evidence type="ECO:0000256" key="8">
    <source>
        <dbReference type="SAM" id="MobiDB-lite"/>
    </source>
</evidence>
<dbReference type="Pfam" id="PF20143">
    <property type="entry name" value="NAD_kinase_C"/>
    <property type="match status" value="1"/>
</dbReference>
<dbReference type="HAMAP" id="MF_00361">
    <property type="entry name" value="NAD_kinase"/>
    <property type="match status" value="1"/>
</dbReference>
<dbReference type="FunFam" id="2.60.200.30:FF:000009">
    <property type="entry name" value="Poly(P)/ATP NAD kinase"/>
    <property type="match status" value="1"/>
</dbReference>
<sequence length="759" mass="83196">MNVFIAPLGYGAWRGAQDEDEEEKVKKRSAERWSIMSKEHGASQTLHDAIGGLRQVAEALETRDERIRQLEAEVARLREEASRANRESSTSNRESSPNGVATPPSEGEQSALRLSHFPAPPLAMAANGDSNLSSNASVSSEVSNGSNSGGEGKKKSRLQNRAASATGMKPHESSQEFNKKIKNNWTTEVSYPGGPQTVQQLKHRKEETRERASSDDGVFFSSYSRLARVCSFREENCCGCSTNSPSVGADQFPQHALSRHAETLPPSLDLAATFAPTSASEPTTIQKGVEDLQNFKIEPRDANKKHAGYRLLTCNDQHCTMLKVPQGRIHIPHITKTLVQARWMRKPRTVLIVKKPGEPECADAMIDLARFLTRGDFKVTVVAEQAAFDRKRESDDFVHALRELAVVQASHDDIQTMPIDLCVAVGGDGTIIWLSHLFPRGCPPVYSIHMGSLGFLSAFALSEARSTLRSVIENIMVLTLRMRLEARVLPARKTRGSSSQGTAGGAAQTRVIRTVLNEIVVDRGPESSIINCDLFIGNSETPITHVQGDGIIVSTPTGSTAYSLSAGGSMVHPAIPCVAITPVCPHSLSFRPIVIPDTSQVRIKVNEAARSSAWVSFDGRDRLELKQGESVCFSTISFAILMQFIPSKVKSHPESFPVFKLVESSLVDDPVANIFDSVDKVTCLRIHSSEVIGVSERTNHAKISQILIENFATGDGQLKIAIYAFQRISMFLNKFGGYLLPLSTDRHFPPDFLFFDDFD</sequence>
<dbReference type="GO" id="GO:0005524">
    <property type="term" value="F:ATP binding"/>
    <property type="evidence" value="ECO:0007669"/>
    <property type="project" value="UniProtKB-KW"/>
</dbReference>
<feature type="region of interest" description="Disordered" evidence="8">
    <location>
        <begin position="78"/>
        <end position="213"/>
    </location>
</feature>
<evidence type="ECO:0000256" key="5">
    <source>
        <dbReference type="ARBA" id="ARBA00022840"/>
    </source>
</evidence>
<dbReference type="SUPFAM" id="SSF111331">
    <property type="entry name" value="NAD kinase/diacylglycerol kinase-like"/>
    <property type="match status" value="1"/>
</dbReference>
<evidence type="ECO:0000256" key="7">
    <source>
        <dbReference type="ARBA" id="ARBA00023027"/>
    </source>
</evidence>
<evidence type="ECO:0000256" key="3">
    <source>
        <dbReference type="ARBA" id="ARBA00022741"/>
    </source>
</evidence>
<dbReference type="PANTHER" id="PTHR20275">
    <property type="entry name" value="NAD KINASE"/>
    <property type="match status" value="1"/>
</dbReference>
<feature type="compositionally biased region" description="Low complexity" evidence="8">
    <location>
        <begin position="87"/>
        <end position="96"/>
    </location>
</feature>
<organism evidence="9 10">
    <name type="scientific">Hondaea fermentalgiana</name>
    <dbReference type="NCBI Taxonomy" id="2315210"/>
    <lineage>
        <taxon>Eukaryota</taxon>
        <taxon>Sar</taxon>
        <taxon>Stramenopiles</taxon>
        <taxon>Bigyra</taxon>
        <taxon>Labyrinthulomycetes</taxon>
        <taxon>Thraustochytrida</taxon>
        <taxon>Thraustochytriidae</taxon>
        <taxon>Hondaea</taxon>
    </lineage>
</organism>
<dbReference type="OrthoDB" id="24581at2759"/>
<accession>A0A2R5H0G8</accession>
<evidence type="ECO:0000256" key="1">
    <source>
        <dbReference type="ARBA" id="ARBA00010995"/>
    </source>
</evidence>
<dbReference type="InParanoid" id="A0A2R5H0G8"/>
<dbReference type="InterPro" id="IPR017437">
    <property type="entry name" value="ATP-NAD_kinase_PpnK-typ_C"/>
</dbReference>
<evidence type="ECO:0000313" key="9">
    <source>
        <dbReference type="EMBL" id="GBG34251.1"/>
    </source>
</evidence>
<dbReference type="EMBL" id="BEYU01000185">
    <property type="protein sequence ID" value="GBG34251.1"/>
    <property type="molecule type" value="Genomic_DNA"/>
</dbReference>
<keyword evidence="5" id="KW-0067">ATP-binding</keyword>
<reference evidence="9 10" key="1">
    <citation type="submission" date="2017-12" db="EMBL/GenBank/DDBJ databases">
        <title>Sequencing, de novo assembly and annotation of complete genome of a new Thraustochytrid species, strain FCC1311.</title>
        <authorList>
            <person name="Sedici K."/>
            <person name="Godart F."/>
            <person name="Aiese Cigliano R."/>
            <person name="Sanseverino W."/>
            <person name="Barakat M."/>
            <person name="Ortet P."/>
            <person name="Marechal E."/>
            <person name="Cagnac O."/>
            <person name="Amato A."/>
        </authorList>
    </citation>
    <scope>NUCLEOTIDE SEQUENCE [LARGE SCALE GENOMIC DNA]</scope>
</reference>
<keyword evidence="6" id="KW-0521">NADP</keyword>
<dbReference type="AlphaFoldDB" id="A0A2R5H0G8"/>
<keyword evidence="3" id="KW-0547">Nucleotide-binding</keyword>
<dbReference type="Gene3D" id="2.60.200.30">
    <property type="entry name" value="Probable inorganic polyphosphate/atp-NAD kinase, domain 2"/>
    <property type="match status" value="1"/>
</dbReference>
<gene>
    <name evidence="9" type="ORF">FCC1311_104752</name>
</gene>
<dbReference type="Gene3D" id="3.40.50.10330">
    <property type="entry name" value="Probable inorganic polyphosphate/atp-NAD kinase, domain 1"/>
    <property type="match status" value="1"/>
</dbReference>
<dbReference type="Pfam" id="PF01513">
    <property type="entry name" value="NAD_kinase"/>
    <property type="match status" value="1"/>
</dbReference>
<evidence type="ECO:0000256" key="4">
    <source>
        <dbReference type="ARBA" id="ARBA00022777"/>
    </source>
</evidence>
<evidence type="ECO:0000256" key="6">
    <source>
        <dbReference type="ARBA" id="ARBA00022857"/>
    </source>
</evidence>
<dbReference type="GO" id="GO:0006741">
    <property type="term" value="P:NADP+ biosynthetic process"/>
    <property type="evidence" value="ECO:0007669"/>
    <property type="project" value="InterPro"/>
</dbReference>
<keyword evidence="2" id="KW-0808">Transferase</keyword>